<proteinExistence type="predicted"/>
<keyword evidence="3" id="KW-1185">Reference proteome</keyword>
<organism evidence="2 3">
    <name type="scientific">Catenulispora yoronensis</name>
    <dbReference type="NCBI Taxonomy" id="450799"/>
    <lineage>
        <taxon>Bacteria</taxon>
        <taxon>Bacillati</taxon>
        <taxon>Actinomycetota</taxon>
        <taxon>Actinomycetes</taxon>
        <taxon>Catenulisporales</taxon>
        <taxon>Catenulisporaceae</taxon>
        <taxon>Catenulispora</taxon>
    </lineage>
</organism>
<protein>
    <recommendedName>
        <fullName evidence="1">VOC domain-containing protein</fullName>
    </recommendedName>
</protein>
<evidence type="ECO:0000313" key="3">
    <source>
        <dbReference type="Proteomes" id="UP001500751"/>
    </source>
</evidence>
<evidence type="ECO:0000313" key="2">
    <source>
        <dbReference type="EMBL" id="GAA2038044.1"/>
    </source>
</evidence>
<dbReference type="PROSITE" id="PS51819">
    <property type="entry name" value="VOC"/>
    <property type="match status" value="1"/>
</dbReference>
<dbReference type="InterPro" id="IPR004360">
    <property type="entry name" value="Glyas_Fos-R_dOase_dom"/>
</dbReference>
<dbReference type="Proteomes" id="UP001500751">
    <property type="component" value="Unassembled WGS sequence"/>
</dbReference>
<gene>
    <name evidence="2" type="ORF">GCM10009839_44330</name>
</gene>
<dbReference type="Pfam" id="PF00903">
    <property type="entry name" value="Glyoxalase"/>
    <property type="match status" value="1"/>
</dbReference>
<name>A0ABN2UIK7_9ACTN</name>
<sequence>MPSMSEEMKIFTALPSSHFRAAVRQGGMKLNSVSGLTCEVADLDRTVAFYESIGFRVGKRDEAQATCYVNWFWITFLATGAAADGPVAVGQGRDVHLKVDDIDEAYREVLAAGHKPEGEPGARRGGGKEFVVADPDGYRLVLFYKK</sequence>
<dbReference type="CDD" id="cd06587">
    <property type="entry name" value="VOC"/>
    <property type="match status" value="1"/>
</dbReference>
<evidence type="ECO:0000259" key="1">
    <source>
        <dbReference type="PROSITE" id="PS51819"/>
    </source>
</evidence>
<comment type="caution">
    <text evidence="2">The sequence shown here is derived from an EMBL/GenBank/DDBJ whole genome shotgun (WGS) entry which is preliminary data.</text>
</comment>
<dbReference type="InterPro" id="IPR037523">
    <property type="entry name" value="VOC_core"/>
</dbReference>
<reference evidence="2 3" key="1">
    <citation type="journal article" date="2019" name="Int. J. Syst. Evol. Microbiol.">
        <title>The Global Catalogue of Microorganisms (GCM) 10K type strain sequencing project: providing services to taxonomists for standard genome sequencing and annotation.</title>
        <authorList>
            <consortium name="The Broad Institute Genomics Platform"/>
            <consortium name="The Broad Institute Genome Sequencing Center for Infectious Disease"/>
            <person name="Wu L."/>
            <person name="Ma J."/>
        </authorList>
    </citation>
    <scope>NUCLEOTIDE SEQUENCE [LARGE SCALE GENOMIC DNA]</scope>
    <source>
        <strain evidence="2 3">JCM 16014</strain>
    </source>
</reference>
<feature type="domain" description="VOC" evidence="1">
    <location>
        <begin position="32"/>
        <end position="145"/>
    </location>
</feature>
<accession>A0ABN2UIK7</accession>
<dbReference type="InterPro" id="IPR029068">
    <property type="entry name" value="Glyas_Bleomycin-R_OHBP_Dase"/>
</dbReference>
<dbReference type="Gene3D" id="3.10.180.10">
    <property type="entry name" value="2,3-Dihydroxybiphenyl 1,2-Dioxygenase, domain 1"/>
    <property type="match status" value="1"/>
</dbReference>
<dbReference type="EMBL" id="BAAAQN010000026">
    <property type="protein sequence ID" value="GAA2038044.1"/>
    <property type="molecule type" value="Genomic_DNA"/>
</dbReference>
<dbReference type="SUPFAM" id="SSF54593">
    <property type="entry name" value="Glyoxalase/Bleomycin resistance protein/Dihydroxybiphenyl dioxygenase"/>
    <property type="match status" value="1"/>
</dbReference>